<reference evidence="1" key="1">
    <citation type="journal article" date="2014" name="Front. Microbiol.">
        <title>High frequency of phylogenetically diverse reductive dehalogenase-homologous genes in deep subseafloor sedimentary metagenomes.</title>
        <authorList>
            <person name="Kawai M."/>
            <person name="Futagami T."/>
            <person name="Toyoda A."/>
            <person name="Takaki Y."/>
            <person name="Nishi S."/>
            <person name="Hori S."/>
            <person name="Arai W."/>
            <person name="Tsubouchi T."/>
            <person name="Morono Y."/>
            <person name="Uchiyama I."/>
            <person name="Ito T."/>
            <person name="Fujiyama A."/>
            <person name="Inagaki F."/>
            <person name="Takami H."/>
        </authorList>
    </citation>
    <scope>NUCLEOTIDE SEQUENCE</scope>
    <source>
        <strain evidence="1">Expedition CK06-06</strain>
    </source>
</reference>
<dbReference type="Pfam" id="PF13646">
    <property type="entry name" value="HEAT_2"/>
    <property type="match status" value="1"/>
</dbReference>
<accession>X1A4T9</accession>
<dbReference type="PROSITE" id="PS50176">
    <property type="entry name" value="ARM_REPEAT"/>
    <property type="match status" value="1"/>
</dbReference>
<comment type="caution">
    <text evidence="1">The sequence shown here is derived from an EMBL/GenBank/DDBJ whole genome shotgun (WGS) entry which is preliminary data.</text>
</comment>
<evidence type="ECO:0000313" key="1">
    <source>
        <dbReference type="EMBL" id="GAG55216.1"/>
    </source>
</evidence>
<dbReference type="AlphaFoldDB" id="X1A4T9"/>
<dbReference type="EMBL" id="BART01005922">
    <property type="protein sequence ID" value="GAG55216.1"/>
    <property type="molecule type" value="Genomic_DNA"/>
</dbReference>
<dbReference type="InterPro" id="IPR016024">
    <property type="entry name" value="ARM-type_fold"/>
</dbReference>
<protein>
    <recommendedName>
        <fullName evidence="2">HEAT repeat domain-containing protein</fullName>
    </recommendedName>
</protein>
<dbReference type="SUPFAM" id="SSF48371">
    <property type="entry name" value="ARM repeat"/>
    <property type="match status" value="1"/>
</dbReference>
<proteinExistence type="predicted"/>
<evidence type="ECO:0008006" key="2">
    <source>
        <dbReference type="Google" id="ProtNLM"/>
    </source>
</evidence>
<dbReference type="InterPro" id="IPR011989">
    <property type="entry name" value="ARM-like"/>
</dbReference>
<gene>
    <name evidence="1" type="ORF">S01H4_13443</name>
</gene>
<organism evidence="1">
    <name type="scientific">marine sediment metagenome</name>
    <dbReference type="NCBI Taxonomy" id="412755"/>
    <lineage>
        <taxon>unclassified sequences</taxon>
        <taxon>metagenomes</taxon>
        <taxon>ecological metagenomes</taxon>
    </lineage>
</organism>
<sequence>MKIRFKQNKETILKLLETSPNIKKKLKILDKLNGANEKDNIKILLKVLEDTSWSMREKAAHKLAAFGTRVVNRLKTLCERGYWFTRASACLSLGEIGNLRALNAIVKLLLTDENPTVIKEASQALVNMARNMPVKFAEKLQEIELEKHQILKIFITLETTDTEIYSTIKEIIENE</sequence>
<name>X1A4T9_9ZZZZ</name>
<dbReference type="Gene3D" id="1.25.10.10">
    <property type="entry name" value="Leucine-rich Repeat Variant"/>
    <property type="match status" value="1"/>
</dbReference>
<dbReference type="InterPro" id="IPR000225">
    <property type="entry name" value="Armadillo"/>
</dbReference>